<evidence type="ECO:0000313" key="13">
    <source>
        <dbReference type="EMBL" id="KAH3715362.1"/>
    </source>
</evidence>
<name>A0A9D4C139_DREPO</name>
<evidence type="ECO:0000256" key="4">
    <source>
        <dbReference type="ARBA" id="ARBA00011024"/>
    </source>
</evidence>
<dbReference type="Proteomes" id="UP000828390">
    <property type="component" value="Unassembled WGS sequence"/>
</dbReference>
<reference evidence="13" key="2">
    <citation type="submission" date="2020-11" db="EMBL/GenBank/DDBJ databases">
        <authorList>
            <person name="McCartney M.A."/>
            <person name="Auch B."/>
            <person name="Kono T."/>
            <person name="Mallez S."/>
            <person name="Becker A."/>
            <person name="Gohl D.M."/>
            <person name="Silverstein K.A.T."/>
            <person name="Koren S."/>
            <person name="Bechman K.B."/>
            <person name="Herman A."/>
            <person name="Abrahante J.E."/>
            <person name="Garbe J."/>
        </authorList>
    </citation>
    <scope>NUCLEOTIDE SEQUENCE</scope>
    <source>
        <strain evidence="13">Duluth1</strain>
        <tissue evidence="13">Whole animal</tissue>
    </source>
</reference>
<dbReference type="InterPro" id="IPR029668">
    <property type="entry name" value="TMEM98"/>
</dbReference>
<keyword evidence="14" id="KW-1185">Reference proteome</keyword>
<keyword evidence="6" id="KW-1003">Cell membrane</keyword>
<comment type="subcellular location">
    <subcellularLocation>
        <location evidence="1">Cell membrane</location>
        <topology evidence="1">Single-pass type II membrane protein</topology>
    </subcellularLocation>
    <subcellularLocation>
        <location evidence="3">Endoplasmic reticulum membrane</location>
        <topology evidence="3">Single-pass type II membrane protein</topology>
    </subcellularLocation>
    <subcellularLocation>
        <location evidence="2">Secreted</location>
        <location evidence="2">Extracellular exosome</location>
    </subcellularLocation>
</comment>
<keyword evidence="10 12" id="KW-1133">Transmembrane helix</keyword>
<evidence type="ECO:0000256" key="8">
    <source>
        <dbReference type="ARBA" id="ARBA00022692"/>
    </source>
</evidence>
<dbReference type="AlphaFoldDB" id="A0A9D4C139"/>
<reference evidence="13" key="1">
    <citation type="journal article" date="2019" name="bioRxiv">
        <title>The Genome of the Zebra Mussel, Dreissena polymorpha: A Resource for Invasive Species Research.</title>
        <authorList>
            <person name="McCartney M.A."/>
            <person name="Auch B."/>
            <person name="Kono T."/>
            <person name="Mallez S."/>
            <person name="Zhang Y."/>
            <person name="Obille A."/>
            <person name="Becker A."/>
            <person name="Abrahante J.E."/>
            <person name="Garbe J."/>
            <person name="Badalamenti J.P."/>
            <person name="Herman A."/>
            <person name="Mangelson H."/>
            <person name="Liachko I."/>
            <person name="Sullivan S."/>
            <person name="Sone E.D."/>
            <person name="Koren S."/>
            <person name="Silverstein K.A.T."/>
            <person name="Beckman K.B."/>
            <person name="Gohl D.M."/>
        </authorList>
    </citation>
    <scope>NUCLEOTIDE SEQUENCE</scope>
    <source>
        <strain evidence="13">Duluth1</strain>
        <tissue evidence="13">Whole animal</tissue>
    </source>
</reference>
<protein>
    <recommendedName>
        <fullName evidence="5">Transmembrane protein 98</fullName>
    </recommendedName>
</protein>
<dbReference type="PANTHER" id="PTHR32510">
    <property type="entry name" value="TRANSMEMBRANE PROTEIN 98"/>
    <property type="match status" value="1"/>
</dbReference>
<keyword evidence="7" id="KW-0964">Secreted</keyword>
<evidence type="ECO:0000256" key="11">
    <source>
        <dbReference type="ARBA" id="ARBA00023136"/>
    </source>
</evidence>
<accession>A0A9D4C139</accession>
<keyword evidence="11 12" id="KW-0472">Membrane</keyword>
<comment type="caution">
    <text evidence="13">The sequence shown here is derived from an EMBL/GenBank/DDBJ whole genome shotgun (WGS) entry which is preliminary data.</text>
</comment>
<keyword evidence="9" id="KW-0256">Endoplasmic reticulum</keyword>
<proteinExistence type="inferred from homology"/>
<dbReference type="GO" id="GO:0005576">
    <property type="term" value="C:extracellular region"/>
    <property type="evidence" value="ECO:0007669"/>
    <property type="project" value="UniProtKB-SubCell"/>
</dbReference>
<dbReference type="EMBL" id="JAIWYP010000013">
    <property type="protein sequence ID" value="KAH3715362.1"/>
    <property type="molecule type" value="Genomic_DNA"/>
</dbReference>
<evidence type="ECO:0000313" key="14">
    <source>
        <dbReference type="Proteomes" id="UP000828390"/>
    </source>
</evidence>
<evidence type="ECO:0000256" key="1">
    <source>
        <dbReference type="ARBA" id="ARBA00004401"/>
    </source>
</evidence>
<evidence type="ECO:0000256" key="9">
    <source>
        <dbReference type="ARBA" id="ARBA00022824"/>
    </source>
</evidence>
<dbReference type="PANTHER" id="PTHR32510:SF3">
    <property type="entry name" value="TRANSMEMBRANE PROTEIN 98"/>
    <property type="match status" value="1"/>
</dbReference>
<evidence type="ECO:0000256" key="3">
    <source>
        <dbReference type="ARBA" id="ARBA00004648"/>
    </source>
</evidence>
<evidence type="ECO:0000256" key="7">
    <source>
        <dbReference type="ARBA" id="ARBA00022525"/>
    </source>
</evidence>
<feature type="transmembrane region" description="Helical" evidence="12">
    <location>
        <begin position="6"/>
        <end position="29"/>
    </location>
</feature>
<evidence type="ECO:0000256" key="10">
    <source>
        <dbReference type="ARBA" id="ARBA00022989"/>
    </source>
</evidence>
<evidence type="ECO:0000256" key="5">
    <source>
        <dbReference type="ARBA" id="ARBA00014380"/>
    </source>
</evidence>
<gene>
    <name evidence="13" type="ORF">DPMN_058069</name>
</gene>
<comment type="similarity">
    <text evidence="4">Belongs to the TMEM98 family.</text>
</comment>
<keyword evidence="8 12" id="KW-0812">Transmembrane</keyword>
<organism evidence="13 14">
    <name type="scientific">Dreissena polymorpha</name>
    <name type="common">Zebra mussel</name>
    <name type="synonym">Mytilus polymorpha</name>
    <dbReference type="NCBI Taxonomy" id="45954"/>
    <lineage>
        <taxon>Eukaryota</taxon>
        <taxon>Metazoa</taxon>
        <taxon>Spiralia</taxon>
        <taxon>Lophotrochozoa</taxon>
        <taxon>Mollusca</taxon>
        <taxon>Bivalvia</taxon>
        <taxon>Autobranchia</taxon>
        <taxon>Heteroconchia</taxon>
        <taxon>Euheterodonta</taxon>
        <taxon>Imparidentia</taxon>
        <taxon>Neoheterodontei</taxon>
        <taxon>Myida</taxon>
        <taxon>Dreissenoidea</taxon>
        <taxon>Dreissenidae</taxon>
        <taxon>Dreissena</taxon>
    </lineage>
</organism>
<dbReference type="GO" id="GO:0005886">
    <property type="term" value="C:plasma membrane"/>
    <property type="evidence" value="ECO:0007669"/>
    <property type="project" value="UniProtKB-SubCell"/>
</dbReference>
<sequence>MAAMETVVAVAIGILATVFLASLVGLILVCRHKFCRRTDLLGQQMRDTRYYHLLNLVLGKLGLMNVRKVSS</sequence>
<evidence type="ECO:0000256" key="2">
    <source>
        <dbReference type="ARBA" id="ARBA00004550"/>
    </source>
</evidence>
<evidence type="ECO:0000256" key="12">
    <source>
        <dbReference type="SAM" id="Phobius"/>
    </source>
</evidence>
<dbReference type="GO" id="GO:0005789">
    <property type="term" value="C:endoplasmic reticulum membrane"/>
    <property type="evidence" value="ECO:0007669"/>
    <property type="project" value="UniProtKB-SubCell"/>
</dbReference>
<evidence type="ECO:0000256" key="6">
    <source>
        <dbReference type="ARBA" id="ARBA00022475"/>
    </source>
</evidence>